<feature type="binding site" evidence="15">
    <location>
        <position position="191"/>
    </location>
    <ligand>
        <name>NADP(+)</name>
        <dbReference type="ChEBI" id="CHEBI:58349"/>
    </ligand>
</feature>
<dbReference type="InterPro" id="IPR024072">
    <property type="entry name" value="DHFR-like_dom_sf"/>
</dbReference>
<dbReference type="EMBL" id="VLKN01000004">
    <property type="protein sequence ID" value="TWI02927.1"/>
    <property type="molecule type" value="Genomic_DNA"/>
</dbReference>
<gene>
    <name evidence="18" type="ORF">IP90_02029</name>
</gene>
<comment type="similarity">
    <text evidence="4 13">In the N-terminal section; belongs to the cytidine and deoxycytidylate deaminase family.</text>
</comment>
<dbReference type="PROSITE" id="PS00903">
    <property type="entry name" value="CYT_DCMP_DEAMINASES_1"/>
    <property type="match status" value="1"/>
</dbReference>
<dbReference type="FunFam" id="3.40.140.10:FF:000025">
    <property type="entry name" value="Riboflavin biosynthesis protein RibD"/>
    <property type="match status" value="1"/>
</dbReference>
<evidence type="ECO:0000256" key="12">
    <source>
        <dbReference type="ARBA" id="ARBA00023268"/>
    </source>
</evidence>
<dbReference type="CDD" id="cd01284">
    <property type="entry name" value="Riboflavin_deaminase-reductase"/>
    <property type="match status" value="1"/>
</dbReference>
<comment type="pathway">
    <text evidence="3 13">Cofactor biosynthesis; riboflavin biosynthesis; 5-amino-6-(D-ribitylamino)uracil from GTP: step 3/4.</text>
</comment>
<evidence type="ECO:0000256" key="11">
    <source>
        <dbReference type="ARBA" id="ARBA00023002"/>
    </source>
</evidence>
<dbReference type="InterPro" id="IPR050765">
    <property type="entry name" value="Riboflavin_Biosynth_HTPR"/>
</dbReference>
<feature type="binding site" evidence="15">
    <location>
        <position position="149"/>
    </location>
    <ligand>
        <name>NADP(+)</name>
        <dbReference type="ChEBI" id="CHEBI:58349"/>
    </ligand>
</feature>
<comment type="pathway">
    <text evidence="2 13">Cofactor biosynthesis; riboflavin biosynthesis; 5-amino-6-(D-ribitylamino)uracil from GTP: step 2/4.</text>
</comment>
<evidence type="ECO:0000256" key="16">
    <source>
        <dbReference type="PIRSR" id="PIRSR006769-3"/>
    </source>
</evidence>
<evidence type="ECO:0000259" key="17">
    <source>
        <dbReference type="PROSITE" id="PS51747"/>
    </source>
</evidence>
<protein>
    <recommendedName>
        <fullName evidence="13">Riboflavin biosynthesis protein RibD</fullName>
    </recommendedName>
    <domain>
        <recommendedName>
            <fullName evidence="13">Diaminohydroxyphosphoribosylaminopyrimidine deaminase</fullName>
            <shortName evidence="13">DRAP deaminase</shortName>
            <ecNumber evidence="13">3.5.4.26</ecNumber>
        </recommendedName>
        <alternativeName>
            <fullName evidence="13">Riboflavin-specific deaminase</fullName>
        </alternativeName>
    </domain>
    <domain>
        <recommendedName>
            <fullName evidence="13">5-amino-6-(5-phosphoribosylamino)uracil reductase</fullName>
            <ecNumber evidence="13">1.1.1.193</ecNumber>
        </recommendedName>
        <alternativeName>
            <fullName evidence="13">HTP reductase</fullName>
        </alternativeName>
    </domain>
</protein>
<evidence type="ECO:0000313" key="18">
    <source>
        <dbReference type="EMBL" id="TWI02927.1"/>
    </source>
</evidence>
<dbReference type="AlphaFoldDB" id="A0A562L5H0"/>
<keyword evidence="7 13" id="KW-0479">Metal-binding</keyword>
<dbReference type="InterPro" id="IPR011549">
    <property type="entry name" value="RibD_C"/>
</dbReference>
<dbReference type="InterPro" id="IPR002125">
    <property type="entry name" value="CMP_dCMP_dom"/>
</dbReference>
<dbReference type="GO" id="GO:0050661">
    <property type="term" value="F:NADP binding"/>
    <property type="evidence" value="ECO:0007669"/>
    <property type="project" value="InterPro"/>
</dbReference>
<dbReference type="InterPro" id="IPR016193">
    <property type="entry name" value="Cytidine_deaminase-like"/>
</dbReference>
<evidence type="ECO:0000256" key="7">
    <source>
        <dbReference type="ARBA" id="ARBA00022723"/>
    </source>
</evidence>
<comment type="function">
    <text evidence="1 13">Converts 2,5-diamino-6-(ribosylamino)-4(3h)-pyrimidinone 5'-phosphate into 5-amino-6-(ribosylamino)-2,4(1h,3h)-pyrimidinedione 5'-phosphate.</text>
</comment>
<feature type="binding site" evidence="15">
    <location>
        <position position="199"/>
    </location>
    <ligand>
        <name>NADP(+)</name>
        <dbReference type="ChEBI" id="CHEBI:58349"/>
    </ligand>
</feature>
<evidence type="ECO:0000313" key="19">
    <source>
        <dbReference type="Proteomes" id="UP000315167"/>
    </source>
</evidence>
<evidence type="ECO:0000256" key="3">
    <source>
        <dbReference type="ARBA" id="ARBA00004910"/>
    </source>
</evidence>
<keyword evidence="11 13" id="KW-0560">Oxidoreductase</keyword>
<feature type="domain" description="CMP/dCMP-type deaminase" evidence="17">
    <location>
        <begin position="1"/>
        <end position="110"/>
    </location>
</feature>
<evidence type="ECO:0000256" key="8">
    <source>
        <dbReference type="ARBA" id="ARBA00022801"/>
    </source>
</evidence>
<evidence type="ECO:0000256" key="4">
    <source>
        <dbReference type="ARBA" id="ARBA00005259"/>
    </source>
</evidence>
<dbReference type="RefSeq" id="WP_144899507.1">
    <property type="nucleotide sequence ID" value="NZ_VLKN01000004.1"/>
</dbReference>
<dbReference type="PANTHER" id="PTHR38011">
    <property type="entry name" value="DIHYDROFOLATE REDUCTASE FAMILY PROTEIN (AFU_ORTHOLOGUE AFUA_8G06820)"/>
    <property type="match status" value="1"/>
</dbReference>
<evidence type="ECO:0000256" key="5">
    <source>
        <dbReference type="ARBA" id="ARBA00007417"/>
    </source>
</evidence>
<evidence type="ECO:0000256" key="13">
    <source>
        <dbReference type="PIRNR" id="PIRNR006769"/>
    </source>
</evidence>
<dbReference type="Proteomes" id="UP000315167">
    <property type="component" value="Unassembled WGS sequence"/>
</dbReference>
<dbReference type="PROSITE" id="PS51747">
    <property type="entry name" value="CYT_DCMP_DEAMINASES_2"/>
    <property type="match status" value="1"/>
</dbReference>
<organism evidence="18 19">
    <name type="scientific">Luteimonas cucumeris</name>
    <dbReference type="NCBI Taxonomy" id="985012"/>
    <lineage>
        <taxon>Bacteria</taxon>
        <taxon>Pseudomonadati</taxon>
        <taxon>Pseudomonadota</taxon>
        <taxon>Gammaproteobacteria</taxon>
        <taxon>Lysobacterales</taxon>
        <taxon>Lysobacteraceae</taxon>
        <taxon>Luteimonas</taxon>
    </lineage>
</organism>
<dbReference type="EC" id="1.1.1.193" evidence="13"/>
<dbReference type="SUPFAM" id="SSF53927">
    <property type="entry name" value="Cytidine deaminase-like"/>
    <property type="match status" value="1"/>
</dbReference>
<feature type="binding site" evidence="15">
    <location>
        <position position="163"/>
    </location>
    <ligand>
        <name>substrate</name>
    </ligand>
</feature>
<evidence type="ECO:0000256" key="2">
    <source>
        <dbReference type="ARBA" id="ARBA00004882"/>
    </source>
</evidence>
<comment type="cofactor">
    <cofactor evidence="13 16">
        <name>Zn(2+)</name>
        <dbReference type="ChEBI" id="CHEBI:29105"/>
    </cofactor>
    <text evidence="13 16">Binds 1 zinc ion.</text>
</comment>
<dbReference type="GO" id="GO:0008835">
    <property type="term" value="F:diaminohydroxyphosphoribosylaminopyrimidine deaminase activity"/>
    <property type="evidence" value="ECO:0007669"/>
    <property type="project" value="UniProtKB-EC"/>
</dbReference>
<evidence type="ECO:0000256" key="10">
    <source>
        <dbReference type="ARBA" id="ARBA00022857"/>
    </source>
</evidence>
<keyword evidence="6 13" id="KW-0686">Riboflavin biosynthesis</keyword>
<keyword evidence="8 13" id="KW-0378">Hydrolase</keyword>
<dbReference type="UniPathway" id="UPA00275">
    <property type="reaction ID" value="UER00401"/>
</dbReference>
<dbReference type="Gene3D" id="3.40.140.10">
    <property type="entry name" value="Cytidine Deaminase, domain 2"/>
    <property type="match status" value="1"/>
</dbReference>
<comment type="catalytic activity">
    <reaction evidence="13">
        <text>2,5-diamino-6-hydroxy-4-(5-phosphoribosylamino)-pyrimidine + H2O + H(+) = 5-amino-6-(5-phospho-D-ribosylamino)uracil + NH4(+)</text>
        <dbReference type="Rhea" id="RHEA:21868"/>
        <dbReference type="ChEBI" id="CHEBI:15377"/>
        <dbReference type="ChEBI" id="CHEBI:15378"/>
        <dbReference type="ChEBI" id="CHEBI:28938"/>
        <dbReference type="ChEBI" id="CHEBI:58453"/>
        <dbReference type="ChEBI" id="CHEBI:58614"/>
        <dbReference type="EC" id="3.5.4.26"/>
    </reaction>
</comment>
<dbReference type="EC" id="3.5.4.26" evidence="13"/>
<dbReference type="InterPro" id="IPR004794">
    <property type="entry name" value="Eubact_RibD"/>
</dbReference>
<dbReference type="PIRSF" id="PIRSF006769">
    <property type="entry name" value="RibD"/>
    <property type="match status" value="1"/>
</dbReference>
<feature type="binding site" evidence="15">
    <location>
        <position position="165"/>
    </location>
    <ligand>
        <name>NADP(+)</name>
        <dbReference type="ChEBI" id="CHEBI:58349"/>
    </ligand>
</feature>
<dbReference type="NCBIfam" id="TIGR00326">
    <property type="entry name" value="eubact_ribD"/>
    <property type="match status" value="1"/>
</dbReference>
<dbReference type="OrthoDB" id="9800865at2"/>
<sequence length="355" mass="37836">MMARALSLAERGAYTTRPNPMVGCVIARGDEVVGEGWHQRKGGPHAEVFALQAAGEQARGATAYVTLEPCAHTGNTGPCADALIAAGVSRVVAAMRDPFPQVDGAGFDRLHAAGVTVEHDLMQAQARRLNRGYLSRIERGRPWLRVKLATSIDGRTAMSNGDSKWISGDAARDDVQRWRARSGAILTGSGTVLADDPQLTVRFAQPTDFVAPLRVVLDPGLATIARGRIREGDAPTLYLHAPDVKVPKGLSAQHAAVPMRDGRLDLDAVLKLLAGQGVNEVQVEAGATLAGAFLSAGLVDELLLYVAPVLLGDRARPLFEGLSIDSMAQRLHLHIVETRRIGDDVRVLLQPENGA</sequence>
<dbReference type="InterPro" id="IPR016192">
    <property type="entry name" value="APOBEC/CMP_deaminase_Zn-bd"/>
</dbReference>
<comment type="catalytic activity">
    <reaction evidence="13">
        <text>5-amino-6-(5-phospho-D-ribitylamino)uracil + NADP(+) = 5-amino-6-(5-phospho-D-ribosylamino)uracil + NADPH + H(+)</text>
        <dbReference type="Rhea" id="RHEA:17845"/>
        <dbReference type="ChEBI" id="CHEBI:15378"/>
        <dbReference type="ChEBI" id="CHEBI:57783"/>
        <dbReference type="ChEBI" id="CHEBI:58349"/>
        <dbReference type="ChEBI" id="CHEBI:58421"/>
        <dbReference type="ChEBI" id="CHEBI:58453"/>
        <dbReference type="EC" id="1.1.1.193"/>
    </reaction>
</comment>
<keyword evidence="12" id="KW-0511">Multifunctional enzyme</keyword>
<proteinExistence type="inferred from homology"/>
<dbReference type="Pfam" id="PF00383">
    <property type="entry name" value="dCMP_cyt_deam_1"/>
    <property type="match status" value="1"/>
</dbReference>
<dbReference type="GO" id="GO:0008270">
    <property type="term" value="F:zinc ion binding"/>
    <property type="evidence" value="ECO:0007669"/>
    <property type="project" value="InterPro"/>
</dbReference>
<dbReference type="PANTHER" id="PTHR38011:SF7">
    <property type="entry name" value="2,5-DIAMINO-6-RIBOSYLAMINO-4(3H)-PYRIMIDINONE 5'-PHOSPHATE REDUCTASE"/>
    <property type="match status" value="1"/>
</dbReference>
<dbReference type="SUPFAM" id="SSF53597">
    <property type="entry name" value="Dihydrofolate reductase-like"/>
    <property type="match status" value="1"/>
</dbReference>
<feature type="binding site" evidence="15">
    <location>
        <position position="179"/>
    </location>
    <ligand>
        <name>substrate</name>
    </ligand>
</feature>
<evidence type="ECO:0000256" key="1">
    <source>
        <dbReference type="ARBA" id="ARBA00002151"/>
    </source>
</evidence>
<name>A0A562L5H0_9GAMM</name>
<evidence type="ECO:0000256" key="15">
    <source>
        <dbReference type="PIRSR" id="PIRSR006769-2"/>
    </source>
</evidence>
<comment type="similarity">
    <text evidence="5 13">In the C-terminal section; belongs to the HTP reductase family.</text>
</comment>
<accession>A0A562L5H0</accession>
<reference evidence="18 19" key="1">
    <citation type="journal article" date="2015" name="Stand. Genomic Sci.">
        <title>Genomic Encyclopedia of Bacterial and Archaeal Type Strains, Phase III: the genomes of soil and plant-associated and newly described type strains.</title>
        <authorList>
            <person name="Whitman W.B."/>
            <person name="Woyke T."/>
            <person name="Klenk H.P."/>
            <person name="Zhou Y."/>
            <person name="Lilburn T.G."/>
            <person name="Beck B.J."/>
            <person name="De Vos P."/>
            <person name="Vandamme P."/>
            <person name="Eisen J.A."/>
            <person name="Garrity G."/>
            <person name="Hugenholtz P."/>
            <person name="Kyrpides N.C."/>
        </authorList>
    </citation>
    <scope>NUCLEOTIDE SEQUENCE [LARGE SCALE GENOMIC DNA]</scope>
    <source>
        <strain evidence="18 19">CGMCC 1.10821</strain>
    </source>
</reference>
<dbReference type="InterPro" id="IPR002734">
    <property type="entry name" value="RibDG_C"/>
</dbReference>
<feature type="binding site" evidence="15">
    <location>
        <position position="195"/>
    </location>
    <ligand>
        <name>NADP(+)</name>
        <dbReference type="ChEBI" id="CHEBI:58349"/>
    </ligand>
</feature>
<feature type="binding site" evidence="15">
    <location>
        <position position="202"/>
    </location>
    <ligand>
        <name>substrate</name>
    </ligand>
</feature>
<feature type="binding site" evidence="16">
    <location>
        <position position="70"/>
    </location>
    <ligand>
        <name>Zn(2+)</name>
        <dbReference type="ChEBI" id="CHEBI:29105"/>
        <note>catalytic</note>
    </ligand>
</feature>
<feature type="binding site" evidence="15">
    <location>
        <position position="284"/>
    </location>
    <ligand>
        <name>substrate</name>
    </ligand>
</feature>
<feature type="binding site" evidence="15">
    <location>
        <begin position="286"/>
        <end position="292"/>
    </location>
    <ligand>
        <name>NADP(+)</name>
        <dbReference type="ChEBI" id="CHEBI:58349"/>
    </ligand>
</feature>
<evidence type="ECO:0000256" key="9">
    <source>
        <dbReference type="ARBA" id="ARBA00022833"/>
    </source>
</evidence>
<keyword evidence="19" id="KW-1185">Reference proteome</keyword>
<keyword evidence="10 13" id="KW-0521">NADP</keyword>
<evidence type="ECO:0000256" key="6">
    <source>
        <dbReference type="ARBA" id="ARBA00022619"/>
    </source>
</evidence>
<dbReference type="Gene3D" id="3.40.430.10">
    <property type="entry name" value="Dihydrofolate Reductase, subunit A"/>
    <property type="match status" value="1"/>
</dbReference>
<comment type="caution">
    <text evidence="18">The sequence shown here is derived from an EMBL/GenBank/DDBJ whole genome shotgun (WGS) entry which is preliminary data.</text>
</comment>
<feature type="active site" description="Proton donor" evidence="14">
    <location>
        <position position="47"/>
    </location>
</feature>
<feature type="binding site" evidence="16">
    <location>
        <position position="45"/>
    </location>
    <ligand>
        <name>Zn(2+)</name>
        <dbReference type="ChEBI" id="CHEBI:29105"/>
        <note>catalytic</note>
    </ligand>
</feature>
<dbReference type="GO" id="GO:0009231">
    <property type="term" value="P:riboflavin biosynthetic process"/>
    <property type="evidence" value="ECO:0007669"/>
    <property type="project" value="UniProtKB-UniPathway"/>
</dbReference>
<evidence type="ECO:0000256" key="14">
    <source>
        <dbReference type="PIRSR" id="PIRSR006769-1"/>
    </source>
</evidence>
<dbReference type="Pfam" id="PF01872">
    <property type="entry name" value="RibD_C"/>
    <property type="match status" value="1"/>
</dbReference>
<keyword evidence="9 13" id="KW-0862">Zinc</keyword>
<feature type="binding site" evidence="16">
    <location>
        <position position="79"/>
    </location>
    <ligand>
        <name>Zn(2+)</name>
        <dbReference type="ChEBI" id="CHEBI:29105"/>
        <note>catalytic</note>
    </ligand>
</feature>
<dbReference type="NCBIfam" id="TIGR00227">
    <property type="entry name" value="ribD_Cterm"/>
    <property type="match status" value="1"/>
</dbReference>
<dbReference type="GO" id="GO:0008703">
    <property type="term" value="F:5-amino-6-(5-phosphoribosylamino)uracil reductase activity"/>
    <property type="evidence" value="ECO:0007669"/>
    <property type="project" value="UniProtKB-EC"/>
</dbReference>